<proteinExistence type="predicted"/>
<dbReference type="Pfam" id="PF00595">
    <property type="entry name" value="PDZ"/>
    <property type="match status" value="2"/>
</dbReference>
<feature type="region of interest" description="Disordered" evidence="1">
    <location>
        <begin position="422"/>
        <end position="456"/>
    </location>
</feature>
<evidence type="ECO:0008006" key="6">
    <source>
        <dbReference type="Google" id="ProtNLM"/>
    </source>
</evidence>
<dbReference type="GO" id="GO:0098609">
    <property type="term" value="P:cell-cell adhesion"/>
    <property type="evidence" value="ECO:0007669"/>
    <property type="project" value="TreeGrafter"/>
</dbReference>
<dbReference type="PANTHER" id="PTHR13865:SF28">
    <property type="entry name" value="POLYCHAETOID, ISOFORM O"/>
    <property type="match status" value="1"/>
</dbReference>
<dbReference type="SUPFAM" id="SSF50156">
    <property type="entry name" value="PDZ domain-like"/>
    <property type="match status" value="2"/>
</dbReference>
<dbReference type="GO" id="GO:0050839">
    <property type="term" value="F:cell adhesion molecule binding"/>
    <property type="evidence" value="ECO:0007669"/>
    <property type="project" value="TreeGrafter"/>
</dbReference>
<feature type="domain" description="PDZ" evidence="3">
    <location>
        <begin position="19"/>
        <end position="101"/>
    </location>
</feature>
<keyword evidence="5" id="KW-1185">Reference proteome</keyword>
<feature type="domain" description="Guanylate kinase-like" evidence="2">
    <location>
        <begin position="878"/>
        <end position="975"/>
    </location>
</feature>
<feature type="compositionally biased region" description="Polar residues" evidence="1">
    <location>
        <begin position="555"/>
        <end position="568"/>
    </location>
</feature>
<dbReference type="Gene3D" id="2.30.30.40">
    <property type="entry name" value="SH3 Domains"/>
    <property type="match status" value="1"/>
</dbReference>
<feature type="region of interest" description="Disordered" evidence="1">
    <location>
        <begin position="287"/>
        <end position="309"/>
    </location>
</feature>
<dbReference type="SUPFAM" id="SSF52540">
    <property type="entry name" value="P-loop containing nucleoside triphosphate hydrolases"/>
    <property type="match status" value="1"/>
</dbReference>
<dbReference type="EMBL" id="NIVC01000059">
    <property type="protein sequence ID" value="PAA92279.1"/>
    <property type="molecule type" value="Genomic_DNA"/>
</dbReference>
<name>A0A267H410_9PLAT</name>
<comment type="caution">
    <text evidence="4">The sequence shown here is derived from an EMBL/GenBank/DDBJ whole genome shotgun (WGS) entry which is preliminary data.</text>
</comment>
<feature type="compositionally biased region" description="Polar residues" evidence="1">
    <location>
        <begin position="487"/>
        <end position="504"/>
    </location>
</feature>
<dbReference type="STRING" id="282301.A0A267H410"/>
<feature type="compositionally biased region" description="Polar residues" evidence="1">
    <location>
        <begin position="352"/>
        <end position="370"/>
    </location>
</feature>
<feature type="region of interest" description="Disordered" evidence="1">
    <location>
        <begin position="224"/>
        <end position="250"/>
    </location>
</feature>
<feature type="domain" description="PDZ" evidence="3">
    <location>
        <begin position="655"/>
        <end position="736"/>
    </location>
</feature>
<protein>
    <recommendedName>
        <fullName evidence="6">PDZ domain-containing protein</fullName>
    </recommendedName>
</protein>
<dbReference type="Gene3D" id="2.60.220.30">
    <property type="match status" value="1"/>
</dbReference>
<accession>A0A267H410</accession>
<feature type="compositionally biased region" description="Basic and acidic residues" evidence="1">
    <location>
        <begin position="543"/>
        <end position="554"/>
    </location>
</feature>
<evidence type="ECO:0000256" key="1">
    <source>
        <dbReference type="SAM" id="MobiDB-lite"/>
    </source>
</evidence>
<dbReference type="InterPro" id="IPR036034">
    <property type="entry name" value="PDZ_sf"/>
</dbReference>
<sequence length="1190" mass="130473">TQIATKLASCSFMETVQLTVTLSRSPNFGLGIEISGGIDSRPMHPVAGIDEAPGGVYVCTVISGGPADKVLKPGDLLLGCNGSSMRRVTHDEAIAMLQRSPVVNLLIERTLNARPSGIVGPGKPDFREDPVGGCTNGSCILDGKELQDFEVEVTFAVLSKETRKCQLAVVKTLESVNGVSVDQLASPAHLARLVDSAQSSTLRFKLANMGPLTLSKVGSQSAIQSNGSVTNEKQKQKQYPSHVSQKMEKEKSITLSNGMKESKYLQKLKGNHTNCLGADLVTGQEDYNNKGLSGEPGAPSRLSDHLQTTKAGSYESRGAQLLIDSHEVRVQVQTAGQVDGQAVSRVHRAVSSGLNPNNYSDSKNTRNLNSAEPIRLRKFGTTSDPMELRQLPAEAEARNEVRQTTGLQPKFVLSSTAASLLQERPMTDKRLTETQQSKTEVGNGYGRQSDVQGGRKYDQSFVHRKIVMPTINPPESNLVVMEHSKWSSSVDQSRPLISQTSGVSSVREPKENQEIVTKPAHFPERQQQTNASNYFQDFSGPEKTSRSVNAEESRNTNNSRTLISQPLCRSSDAKKSNNLIKSGSNIVNRKDIQEFMDELLPPRQAEKATFYLGKPSSETWNLPSSFIEECQHFSSSRTRYSQLTDAPDSQPGEKTLRVVPDLDGSIGVRLDGGNAVGIFVRQVTPGGVADRAGIRPSHRLLAINEKSIARATKEEAMLLLLRANGQELQVRLIYDQAGYQAFVASQKPGENFFVRAHFTYSTPAPGETAFRRNSVFQVRDTLVGGVVGSWEAVRVHPLPAETEASLIPCANRADQIVMANAGSELPTAFPPYERVAQRRATFCRPVVIFGPFADRVRNYLVATHPDRFELPKHSGPTVKLSEIRSVVARGKHCVLDLNPVAVDRLCFAQLAPIVLYVRAANRMVVKKIRKERGSKRLYQDSCRMERWCSHLFTGEFTVDQPDLNPLLAGLDGLIHLQQCQTLWLAEKDERLIRALSEPSLCCLKSNQQDLELPIYSMISEKHDSNEWMTCVHHMEDQQFQQRYSPSGSCCSNDCPQSAHVEDPVELRKQQPIALCTGLFDFAGGQLRCSRTGATLEVPPNALALGRLQRLQLAVLGAQTLLLGPPGVRFQKHLTVRLPTGWRSGRIVTGTLSESGEVTKWTELHWPLAAAKSSEGIVSYTGDAFAATGAA</sequence>
<dbReference type="GO" id="GO:0005886">
    <property type="term" value="C:plasma membrane"/>
    <property type="evidence" value="ECO:0007669"/>
    <property type="project" value="TreeGrafter"/>
</dbReference>
<dbReference type="SMART" id="SM00218">
    <property type="entry name" value="ZU5"/>
    <property type="match status" value="1"/>
</dbReference>
<feature type="compositionally biased region" description="Polar residues" evidence="1">
    <location>
        <begin position="525"/>
        <end position="536"/>
    </location>
</feature>
<dbReference type="OrthoDB" id="418634at2759"/>
<dbReference type="InterPro" id="IPR000906">
    <property type="entry name" value="ZU5_dom"/>
</dbReference>
<gene>
    <name evidence="4" type="ORF">BOX15_Mlig015970g1</name>
</gene>
<evidence type="ECO:0000259" key="2">
    <source>
        <dbReference type="PROSITE" id="PS50052"/>
    </source>
</evidence>
<dbReference type="AlphaFoldDB" id="A0A267H410"/>
<evidence type="ECO:0000259" key="3">
    <source>
        <dbReference type="PROSITE" id="PS50106"/>
    </source>
</evidence>
<dbReference type="InterPro" id="IPR027417">
    <property type="entry name" value="P-loop_NTPase"/>
</dbReference>
<feature type="region of interest" description="Disordered" evidence="1">
    <location>
        <begin position="487"/>
        <end position="568"/>
    </location>
</feature>
<feature type="non-terminal residue" evidence="4">
    <location>
        <position position="1"/>
    </location>
</feature>
<dbReference type="PROSITE" id="PS50052">
    <property type="entry name" value="GUANYLATE_KINASE_2"/>
    <property type="match status" value="1"/>
</dbReference>
<dbReference type="GO" id="GO:0045216">
    <property type="term" value="P:cell-cell junction organization"/>
    <property type="evidence" value="ECO:0007669"/>
    <property type="project" value="TreeGrafter"/>
</dbReference>
<feature type="region of interest" description="Disordered" evidence="1">
    <location>
        <begin position="350"/>
        <end position="372"/>
    </location>
</feature>
<dbReference type="SMART" id="SM00228">
    <property type="entry name" value="PDZ"/>
    <property type="match status" value="2"/>
</dbReference>
<dbReference type="GO" id="GO:0150105">
    <property type="term" value="P:protein localization to cell-cell junction"/>
    <property type="evidence" value="ECO:0007669"/>
    <property type="project" value="TreeGrafter"/>
</dbReference>
<feature type="compositionally biased region" description="Polar residues" evidence="1">
    <location>
        <begin position="224"/>
        <end position="244"/>
    </location>
</feature>
<dbReference type="GO" id="GO:0005923">
    <property type="term" value="C:bicellular tight junction"/>
    <property type="evidence" value="ECO:0007669"/>
    <property type="project" value="TreeGrafter"/>
</dbReference>
<dbReference type="Pfam" id="PF00625">
    <property type="entry name" value="Guanylate_kin"/>
    <property type="match status" value="1"/>
</dbReference>
<dbReference type="Proteomes" id="UP000215902">
    <property type="component" value="Unassembled WGS sequence"/>
</dbReference>
<reference evidence="4 5" key="1">
    <citation type="submission" date="2017-06" db="EMBL/GenBank/DDBJ databases">
        <title>A platform for efficient transgenesis in Macrostomum lignano, a flatworm model organism for stem cell research.</title>
        <authorList>
            <person name="Berezikov E."/>
        </authorList>
    </citation>
    <scope>NUCLEOTIDE SEQUENCE [LARGE SCALE GENOMIC DNA]</scope>
    <source>
        <strain evidence="4">DV1</strain>
        <tissue evidence="4">Whole organism</tissue>
    </source>
</reference>
<evidence type="ECO:0000313" key="5">
    <source>
        <dbReference type="Proteomes" id="UP000215902"/>
    </source>
</evidence>
<dbReference type="PANTHER" id="PTHR13865">
    <property type="entry name" value="TIGHT JUNCTION PROTEIN"/>
    <property type="match status" value="1"/>
</dbReference>
<dbReference type="Gene3D" id="3.40.50.300">
    <property type="entry name" value="P-loop containing nucleotide triphosphate hydrolases"/>
    <property type="match status" value="1"/>
</dbReference>
<dbReference type="PROSITE" id="PS50106">
    <property type="entry name" value="PDZ"/>
    <property type="match status" value="2"/>
</dbReference>
<organism evidence="4 5">
    <name type="scientific">Macrostomum lignano</name>
    <dbReference type="NCBI Taxonomy" id="282301"/>
    <lineage>
        <taxon>Eukaryota</taxon>
        <taxon>Metazoa</taxon>
        <taxon>Spiralia</taxon>
        <taxon>Lophotrochozoa</taxon>
        <taxon>Platyhelminthes</taxon>
        <taxon>Rhabditophora</taxon>
        <taxon>Macrostomorpha</taxon>
        <taxon>Macrostomida</taxon>
        <taxon>Macrostomidae</taxon>
        <taxon>Macrostomum</taxon>
    </lineage>
</organism>
<dbReference type="InterPro" id="IPR008144">
    <property type="entry name" value="Guanylate_kin-like_dom"/>
</dbReference>
<dbReference type="Gene3D" id="2.30.42.10">
    <property type="match status" value="2"/>
</dbReference>
<dbReference type="InterPro" id="IPR008145">
    <property type="entry name" value="GK/Ca_channel_bsu"/>
</dbReference>
<dbReference type="InterPro" id="IPR001478">
    <property type="entry name" value="PDZ"/>
</dbReference>
<evidence type="ECO:0000313" key="4">
    <source>
        <dbReference type="EMBL" id="PAA92279.1"/>
    </source>
</evidence>